<protein>
    <recommendedName>
        <fullName evidence="4">F-box domain-containing protein</fullName>
    </recommendedName>
</protein>
<dbReference type="AlphaFoldDB" id="A0A2Z6Q461"/>
<gene>
    <name evidence="2" type="ORF">RCL2_002563700</name>
    <name evidence="1" type="ORF">RclHR1_01150007</name>
</gene>
<dbReference type="STRING" id="94130.A0A2Z6Q461"/>
<evidence type="ECO:0000313" key="1">
    <source>
        <dbReference type="EMBL" id="GBB84903.1"/>
    </source>
</evidence>
<sequence>MSLHILPADIIFEIIRNLRYNRKTLLQFLLTNKFFSKIVVSILWENPFKTCKTENSNKLIKFYVQTSNEEEINEIKKLFNREIESKKSKNGGKPLFFQYGSYLKEFQLEKIIKAIITWTEDFRNRRRHYYSEDETKKALICIMKLIMKQCQSLDLLEWNISFNNDSLLEIMQYKIKDLKELIINCYDNKSGFGDNYIKYFKERDNNIECFEYFKNYSKNISKLSIYYKNTWPDKNIKGFISFIESQNDLSNFIFDNENNNDEFKDLITSTLESSTNNLTKMMLNNVNFSNLSFDYIDKCINLEMLVLRHNKELKFDDMDLYSNFKNLKKLDLSYNDWSTEVTNLIIKKAGNGLFSLVIGEGDTEQAIINDGTLITLTKSCPNIKSLSFSKISNEKIDMIFSYLGDFKLVTLQISQAEAKGTIMNSKLLLNHINDGSFCILDLGKNDTYWSHYNDKRRNFDRLLREHNIILAAYKPKVIKM</sequence>
<evidence type="ECO:0000313" key="3">
    <source>
        <dbReference type="Proteomes" id="UP000247702"/>
    </source>
</evidence>
<dbReference type="EMBL" id="BLAL01000278">
    <property type="protein sequence ID" value="GES99122.1"/>
    <property type="molecule type" value="Genomic_DNA"/>
</dbReference>
<dbReference type="InterPro" id="IPR032675">
    <property type="entry name" value="LRR_dom_sf"/>
</dbReference>
<keyword evidence="3" id="KW-1185">Reference proteome</keyword>
<proteinExistence type="predicted"/>
<accession>A0A2Z6Q461</accession>
<reference evidence="2" key="2">
    <citation type="submission" date="2019-10" db="EMBL/GenBank/DDBJ databases">
        <title>Conservation and host-specific expression of non-tandemly repeated heterogenous ribosome RNA gene in arbuscular mycorrhizal fungi.</title>
        <authorList>
            <person name="Maeda T."/>
            <person name="Kobayashi Y."/>
            <person name="Nakagawa T."/>
            <person name="Ezawa T."/>
            <person name="Yamaguchi K."/>
            <person name="Bino T."/>
            <person name="Nishimoto Y."/>
            <person name="Shigenobu S."/>
            <person name="Kawaguchi M."/>
        </authorList>
    </citation>
    <scope>NUCLEOTIDE SEQUENCE</scope>
    <source>
        <strain evidence="2">HR1</strain>
    </source>
</reference>
<dbReference type="SUPFAM" id="SSF52047">
    <property type="entry name" value="RNI-like"/>
    <property type="match status" value="1"/>
</dbReference>
<dbReference type="Proteomes" id="UP000615446">
    <property type="component" value="Unassembled WGS sequence"/>
</dbReference>
<comment type="caution">
    <text evidence="1">The sequence shown here is derived from an EMBL/GenBank/DDBJ whole genome shotgun (WGS) entry which is preliminary data.</text>
</comment>
<dbReference type="Gene3D" id="3.80.10.10">
    <property type="entry name" value="Ribonuclease Inhibitor"/>
    <property type="match status" value="1"/>
</dbReference>
<organism evidence="1 3">
    <name type="scientific">Rhizophagus clarus</name>
    <dbReference type="NCBI Taxonomy" id="94130"/>
    <lineage>
        <taxon>Eukaryota</taxon>
        <taxon>Fungi</taxon>
        <taxon>Fungi incertae sedis</taxon>
        <taxon>Mucoromycota</taxon>
        <taxon>Glomeromycotina</taxon>
        <taxon>Glomeromycetes</taxon>
        <taxon>Glomerales</taxon>
        <taxon>Glomeraceae</taxon>
        <taxon>Rhizophagus</taxon>
    </lineage>
</organism>
<evidence type="ECO:0000313" key="2">
    <source>
        <dbReference type="EMBL" id="GES99122.1"/>
    </source>
</evidence>
<name>A0A2Z6Q461_9GLOM</name>
<reference evidence="1 3" key="1">
    <citation type="submission" date="2017-11" db="EMBL/GenBank/DDBJ databases">
        <title>The genome of Rhizophagus clarus HR1 reveals common genetic basis of auxotrophy among arbuscular mycorrhizal fungi.</title>
        <authorList>
            <person name="Kobayashi Y."/>
        </authorList>
    </citation>
    <scope>NUCLEOTIDE SEQUENCE [LARGE SCALE GENOMIC DNA]</scope>
    <source>
        <strain evidence="1 3">HR1</strain>
    </source>
</reference>
<dbReference type="EMBL" id="BEXD01000169">
    <property type="protein sequence ID" value="GBB84903.1"/>
    <property type="molecule type" value="Genomic_DNA"/>
</dbReference>
<dbReference type="Proteomes" id="UP000247702">
    <property type="component" value="Unassembled WGS sequence"/>
</dbReference>
<evidence type="ECO:0008006" key="4">
    <source>
        <dbReference type="Google" id="ProtNLM"/>
    </source>
</evidence>